<evidence type="ECO:0000256" key="1">
    <source>
        <dbReference type="SAM" id="MobiDB-lite"/>
    </source>
</evidence>
<evidence type="ECO:0000313" key="3">
    <source>
        <dbReference type="Proteomes" id="UP000218231"/>
    </source>
</evidence>
<proteinExistence type="predicted"/>
<feature type="region of interest" description="Disordered" evidence="1">
    <location>
        <begin position="54"/>
        <end position="84"/>
    </location>
</feature>
<feature type="compositionally biased region" description="Basic and acidic residues" evidence="1">
    <location>
        <begin position="61"/>
        <end position="84"/>
    </location>
</feature>
<dbReference type="Proteomes" id="UP000218231">
    <property type="component" value="Unassembled WGS sequence"/>
</dbReference>
<comment type="caution">
    <text evidence="2">The sequence shown here is derived from an EMBL/GenBank/DDBJ whole genome shotgun (WGS) entry which is preliminary data.</text>
</comment>
<sequence length="84" mass="8786">MPVLKRILAQPTGGGMGGQLLLRPVKLVRAVRLTGTPHPTGIVKPWLEVDDEDGMACGAGRGDDGGAGDDGRGDRAARRLSLER</sequence>
<organism evidence="2 3">
    <name type="scientific">Diploscapter pachys</name>
    <dbReference type="NCBI Taxonomy" id="2018661"/>
    <lineage>
        <taxon>Eukaryota</taxon>
        <taxon>Metazoa</taxon>
        <taxon>Ecdysozoa</taxon>
        <taxon>Nematoda</taxon>
        <taxon>Chromadorea</taxon>
        <taxon>Rhabditida</taxon>
        <taxon>Rhabditina</taxon>
        <taxon>Rhabditomorpha</taxon>
        <taxon>Rhabditoidea</taxon>
        <taxon>Rhabditidae</taxon>
        <taxon>Diploscapter</taxon>
    </lineage>
</organism>
<dbReference type="EMBL" id="LIAE01004688">
    <property type="protein sequence ID" value="PAV93700.1"/>
    <property type="molecule type" value="Genomic_DNA"/>
</dbReference>
<reference evidence="2 3" key="1">
    <citation type="journal article" date="2017" name="Curr. Biol.">
        <title>Genome architecture and evolution of a unichromosomal asexual nematode.</title>
        <authorList>
            <person name="Fradin H."/>
            <person name="Zegar C."/>
            <person name="Gutwein M."/>
            <person name="Lucas J."/>
            <person name="Kovtun M."/>
            <person name="Corcoran D."/>
            <person name="Baugh L.R."/>
            <person name="Kiontke K."/>
            <person name="Gunsalus K."/>
            <person name="Fitch D.H."/>
            <person name="Piano F."/>
        </authorList>
    </citation>
    <scope>NUCLEOTIDE SEQUENCE [LARGE SCALE GENOMIC DNA]</scope>
    <source>
        <strain evidence="2">PF1309</strain>
    </source>
</reference>
<name>A0A2A2M5F9_9BILA</name>
<accession>A0A2A2M5F9</accession>
<keyword evidence="3" id="KW-1185">Reference proteome</keyword>
<gene>
    <name evidence="2" type="ORF">WR25_18111</name>
</gene>
<dbReference type="AlphaFoldDB" id="A0A2A2M5F9"/>
<protein>
    <submittedName>
        <fullName evidence="2">Uncharacterized protein</fullName>
    </submittedName>
</protein>
<evidence type="ECO:0000313" key="2">
    <source>
        <dbReference type="EMBL" id="PAV93700.1"/>
    </source>
</evidence>